<feature type="region of interest" description="Disordered" evidence="1">
    <location>
        <begin position="1"/>
        <end position="21"/>
    </location>
</feature>
<organism evidence="2 3">
    <name type="scientific">Necator americanus</name>
    <name type="common">Human hookworm</name>
    <dbReference type="NCBI Taxonomy" id="51031"/>
    <lineage>
        <taxon>Eukaryota</taxon>
        <taxon>Metazoa</taxon>
        <taxon>Ecdysozoa</taxon>
        <taxon>Nematoda</taxon>
        <taxon>Chromadorea</taxon>
        <taxon>Rhabditida</taxon>
        <taxon>Rhabditina</taxon>
        <taxon>Rhabditomorpha</taxon>
        <taxon>Strongyloidea</taxon>
        <taxon>Ancylostomatidae</taxon>
        <taxon>Bunostominae</taxon>
        <taxon>Necator</taxon>
    </lineage>
</organism>
<dbReference type="EMBL" id="JAVFWL010000004">
    <property type="protein sequence ID" value="KAK6750827.1"/>
    <property type="molecule type" value="Genomic_DNA"/>
</dbReference>
<evidence type="ECO:0000313" key="2">
    <source>
        <dbReference type="EMBL" id="KAK6750827.1"/>
    </source>
</evidence>
<keyword evidence="3" id="KW-1185">Reference proteome</keyword>
<reference evidence="2 3" key="1">
    <citation type="submission" date="2023-08" db="EMBL/GenBank/DDBJ databases">
        <title>A Necator americanus chromosomal reference genome.</title>
        <authorList>
            <person name="Ilik V."/>
            <person name="Petrzelkova K.J."/>
            <person name="Pardy F."/>
            <person name="Fuh T."/>
            <person name="Niatou-Singa F.S."/>
            <person name="Gouil Q."/>
            <person name="Baker L."/>
            <person name="Ritchie M.E."/>
            <person name="Jex A.R."/>
            <person name="Gazzola D."/>
            <person name="Li H."/>
            <person name="Toshio Fujiwara R."/>
            <person name="Zhan B."/>
            <person name="Aroian R.V."/>
            <person name="Pafco B."/>
            <person name="Schwarz E.M."/>
        </authorList>
    </citation>
    <scope>NUCLEOTIDE SEQUENCE [LARGE SCALE GENOMIC DNA]</scope>
    <source>
        <strain evidence="2 3">Aroian</strain>
        <tissue evidence="2">Whole animal</tissue>
    </source>
</reference>
<gene>
    <name evidence="2" type="primary">Necator_chrIV.g15955</name>
    <name evidence="2" type="ORF">RB195_002660</name>
</gene>
<sequence length="75" mass="7961">MPEHSAARDSRALRPVPPRGMAQFGYGTPSLYGRSGALPGHMGMGSKAAGMRRLAATISRKLKFLLSPCQASISF</sequence>
<protein>
    <submittedName>
        <fullName evidence="2">Uncharacterized protein</fullName>
    </submittedName>
</protein>
<evidence type="ECO:0000313" key="3">
    <source>
        <dbReference type="Proteomes" id="UP001303046"/>
    </source>
</evidence>
<feature type="compositionally biased region" description="Basic and acidic residues" evidence="1">
    <location>
        <begin position="1"/>
        <end position="12"/>
    </location>
</feature>
<evidence type="ECO:0000256" key="1">
    <source>
        <dbReference type="SAM" id="MobiDB-lite"/>
    </source>
</evidence>
<name>A0ABR1DK29_NECAM</name>
<proteinExistence type="predicted"/>
<dbReference type="Proteomes" id="UP001303046">
    <property type="component" value="Unassembled WGS sequence"/>
</dbReference>
<accession>A0ABR1DK29</accession>
<comment type="caution">
    <text evidence="2">The sequence shown here is derived from an EMBL/GenBank/DDBJ whole genome shotgun (WGS) entry which is preliminary data.</text>
</comment>